<protein>
    <recommendedName>
        <fullName evidence="4">Stc1 domain-containing protein</fullName>
    </recommendedName>
</protein>
<dbReference type="EMBL" id="HBKO01007935">
    <property type="protein sequence ID" value="CAE2198359.1"/>
    <property type="molecule type" value="Transcribed_RNA"/>
</dbReference>
<reference evidence="3" key="1">
    <citation type="submission" date="2021-01" db="EMBL/GenBank/DDBJ databases">
        <authorList>
            <person name="Corre E."/>
            <person name="Pelletier E."/>
            <person name="Niang G."/>
            <person name="Scheremetjew M."/>
            <person name="Finn R."/>
            <person name="Kale V."/>
            <person name="Holt S."/>
            <person name="Cochrane G."/>
            <person name="Meng A."/>
            <person name="Brown T."/>
            <person name="Cohen L."/>
        </authorList>
    </citation>
    <scope>NUCLEOTIDE SEQUENCE</scope>
    <source>
        <strain evidence="3">UIO037</strain>
    </source>
</reference>
<proteinExistence type="predicted"/>
<dbReference type="AlphaFoldDB" id="A0A7S4M3Q4"/>
<name>A0A7S4M3Q4_9EUKA</name>
<evidence type="ECO:0000256" key="1">
    <source>
        <dbReference type="SAM" id="Coils"/>
    </source>
</evidence>
<feature type="coiled-coil region" evidence="1">
    <location>
        <begin position="94"/>
        <end position="132"/>
    </location>
</feature>
<feature type="compositionally biased region" description="Low complexity" evidence="2">
    <location>
        <begin position="153"/>
        <end position="162"/>
    </location>
</feature>
<feature type="region of interest" description="Disordered" evidence="2">
    <location>
        <begin position="151"/>
        <end position="204"/>
    </location>
</feature>
<sequence>MVGLEYSVLHRLRHEIRTDEYVADSYDTDPAAVQQAIAHILVEQAERAALERERAKKAAERAEMLARPAACCVCGANEADGAEFSNSQKVRFKLAKCKQCIEGAQEQQKAAKEKAEEALAEEMAAAQAAAARTAESAGALDATMSDVTDADDGAAGATSTDAFMPDAAGASTTPTTTIKRPMPIGPASPVRRQSARHAERRSSC</sequence>
<gene>
    <name evidence="3" type="ORF">CPOL0286_LOCUS3713</name>
</gene>
<evidence type="ECO:0000313" key="3">
    <source>
        <dbReference type="EMBL" id="CAE2198359.1"/>
    </source>
</evidence>
<keyword evidence="1" id="KW-0175">Coiled coil</keyword>
<accession>A0A7S4M3Q4</accession>
<evidence type="ECO:0000256" key="2">
    <source>
        <dbReference type="SAM" id="MobiDB-lite"/>
    </source>
</evidence>
<evidence type="ECO:0008006" key="4">
    <source>
        <dbReference type="Google" id="ProtNLM"/>
    </source>
</evidence>
<organism evidence="3">
    <name type="scientific">Prymnesium polylepis</name>
    <dbReference type="NCBI Taxonomy" id="72548"/>
    <lineage>
        <taxon>Eukaryota</taxon>
        <taxon>Haptista</taxon>
        <taxon>Haptophyta</taxon>
        <taxon>Prymnesiophyceae</taxon>
        <taxon>Prymnesiales</taxon>
        <taxon>Prymnesiaceae</taxon>
        <taxon>Prymnesium</taxon>
    </lineage>
</organism>